<dbReference type="STRING" id="1121390.SAMN02746041_01518"/>
<evidence type="ECO:0000256" key="1">
    <source>
        <dbReference type="SAM" id="MobiDB-lite"/>
    </source>
</evidence>
<protein>
    <submittedName>
        <fullName evidence="2">Uncharacterized protein</fullName>
    </submittedName>
</protein>
<dbReference type="EMBL" id="FWXF01000006">
    <property type="protein sequence ID" value="SMC22571.1"/>
    <property type="molecule type" value="Genomic_DNA"/>
</dbReference>
<keyword evidence="3" id="KW-1185">Reference proteome</keyword>
<evidence type="ECO:0000313" key="3">
    <source>
        <dbReference type="Proteomes" id="UP000192783"/>
    </source>
</evidence>
<feature type="region of interest" description="Disordered" evidence="1">
    <location>
        <begin position="205"/>
        <end position="228"/>
    </location>
</feature>
<dbReference type="AlphaFoldDB" id="A0A1W1XGD1"/>
<dbReference type="RefSeq" id="WP_084057268.1">
    <property type="nucleotide sequence ID" value="NZ_FWXF01000006.1"/>
</dbReference>
<reference evidence="2 3" key="1">
    <citation type="submission" date="2017-04" db="EMBL/GenBank/DDBJ databases">
        <authorList>
            <person name="Afonso C.L."/>
            <person name="Miller P.J."/>
            <person name="Scott M.A."/>
            <person name="Spackman E."/>
            <person name="Goraichik I."/>
            <person name="Dimitrov K.M."/>
            <person name="Suarez D.L."/>
            <person name="Swayne D.E."/>
        </authorList>
    </citation>
    <scope>NUCLEOTIDE SEQUENCE [LARGE SCALE GENOMIC DNA]</scope>
    <source>
        <strain evidence="2 3">DSM 13146</strain>
    </source>
</reference>
<organism evidence="2 3">
    <name type="scientific">Desulfacinum hydrothermale DSM 13146</name>
    <dbReference type="NCBI Taxonomy" id="1121390"/>
    <lineage>
        <taxon>Bacteria</taxon>
        <taxon>Pseudomonadati</taxon>
        <taxon>Thermodesulfobacteriota</taxon>
        <taxon>Syntrophobacteria</taxon>
        <taxon>Syntrophobacterales</taxon>
        <taxon>Syntrophobacteraceae</taxon>
        <taxon>Desulfacinum</taxon>
    </lineage>
</organism>
<accession>A0A1W1XGD1</accession>
<sequence length="228" mass="26094">MGEVVNFKNHRHEKAAARAFRIWRPLLGRHVRLDAGTCWSDLPDSALFFLCRETPESKLAFYDFLMGALGLGSGHELEQQAPRDLIDLLNAYFYFLDQARFECCRRLDWTEPTGLAMRPLIEQVLDPAAYDYPNLMQCPVPTPQHPAYEAYRAASGMDRCAVLRRWLPEAVERFGWMVDESTEHGPPEQVSVVRRLTVRDDGVRVRHDAARAAPGRKESLHRGEASRD</sequence>
<gene>
    <name evidence="2" type="ORF">SAMN02746041_01518</name>
</gene>
<proteinExistence type="predicted"/>
<dbReference type="OrthoDB" id="5515313at2"/>
<name>A0A1W1XGD1_9BACT</name>
<dbReference type="Proteomes" id="UP000192783">
    <property type="component" value="Unassembled WGS sequence"/>
</dbReference>
<evidence type="ECO:0000313" key="2">
    <source>
        <dbReference type="EMBL" id="SMC22571.1"/>
    </source>
</evidence>